<gene>
    <name evidence="1" type="ORF">PF006_g24954</name>
</gene>
<dbReference type="EMBL" id="QXGA01002837">
    <property type="protein sequence ID" value="KAE9091319.1"/>
    <property type="molecule type" value="Genomic_DNA"/>
</dbReference>
<name>A0A6A3R819_9STRA</name>
<evidence type="ECO:0000313" key="2">
    <source>
        <dbReference type="Proteomes" id="UP000440732"/>
    </source>
</evidence>
<comment type="caution">
    <text evidence="1">The sequence shown here is derived from an EMBL/GenBank/DDBJ whole genome shotgun (WGS) entry which is preliminary data.</text>
</comment>
<sequence length="122" mass="13038">MEEDTNMEASAPAPPQASTRVRLGFHLSHMVQLPSFSESHGVERGNRSICSLQHQCSHAHIKNMRGSISSPRMVTRPCSASGAEASSSLAAGSVLCAVDMATRLSRSLEQQPPWSPLRSPAA</sequence>
<dbReference type="AlphaFoldDB" id="A0A6A3R819"/>
<dbReference type="Proteomes" id="UP000440732">
    <property type="component" value="Unassembled WGS sequence"/>
</dbReference>
<protein>
    <submittedName>
        <fullName evidence="1">Uncharacterized protein</fullName>
    </submittedName>
</protein>
<proteinExistence type="predicted"/>
<accession>A0A6A3R819</accession>
<organism evidence="1 2">
    <name type="scientific">Phytophthora fragariae</name>
    <dbReference type="NCBI Taxonomy" id="53985"/>
    <lineage>
        <taxon>Eukaryota</taxon>
        <taxon>Sar</taxon>
        <taxon>Stramenopiles</taxon>
        <taxon>Oomycota</taxon>
        <taxon>Peronosporomycetes</taxon>
        <taxon>Peronosporales</taxon>
        <taxon>Peronosporaceae</taxon>
        <taxon>Phytophthora</taxon>
    </lineage>
</organism>
<evidence type="ECO:0000313" key="1">
    <source>
        <dbReference type="EMBL" id="KAE9091319.1"/>
    </source>
</evidence>
<reference evidence="1 2" key="1">
    <citation type="submission" date="2018-08" db="EMBL/GenBank/DDBJ databases">
        <title>Genomic investigation of the strawberry pathogen Phytophthora fragariae indicates pathogenicity is determined by transcriptional variation in three key races.</title>
        <authorList>
            <person name="Adams T.M."/>
            <person name="Armitage A.D."/>
            <person name="Sobczyk M.K."/>
            <person name="Bates H.J."/>
            <person name="Dunwell J.M."/>
            <person name="Nellist C.F."/>
            <person name="Harrison R.J."/>
        </authorList>
    </citation>
    <scope>NUCLEOTIDE SEQUENCE [LARGE SCALE GENOMIC DNA]</scope>
    <source>
        <strain evidence="1 2">NOV-5</strain>
    </source>
</reference>